<feature type="repeat" description="ANK" evidence="6">
    <location>
        <begin position="885"/>
        <end position="917"/>
    </location>
</feature>
<comment type="caution">
    <text evidence="8">The sequence shown here is derived from an EMBL/GenBank/DDBJ whole genome shotgun (WGS) entry which is preliminary data.</text>
</comment>
<feature type="repeat" description="ANK" evidence="6">
    <location>
        <begin position="193"/>
        <end position="226"/>
    </location>
</feature>
<evidence type="ECO:0000256" key="7">
    <source>
        <dbReference type="SAM" id="MobiDB-lite"/>
    </source>
</evidence>
<reference evidence="8 9" key="1">
    <citation type="journal article" date="2018" name="Gigascience">
        <title>Genomes of trombidid mites reveal novel predicted allergens and laterally-transferred genes associated with secondary metabolism.</title>
        <authorList>
            <person name="Dong X."/>
            <person name="Chaisiri K."/>
            <person name="Xia D."/>
            <person name="Armstrong S.D."/>
            <person name="Fang Y."/>
            <person name="Donnelly M.J."/>
            <person name="Kadowaki T."/>
            <person name="McGarry J.W."/>
            <person name="Darby A.C."/>
            <person name="Makepeace B.L."/>
        </authorList>
    </citation>
    <scope>NUCLEOTIDE SEQUENCE [LARGE SCALE GENOMIC DNA]</scope>
    <source>
        <strain evidence="8">UoL-WK</strain>
    </source>
</reference>
<feature type="repeat" description="ANK" evidence="6">
    <location>
        <begin position="1786"/>
        <end position="1820"/>
    </location>
</feature>
<feature type="compositionally biased region" description="Basic and acidic residues" evidence="7">
    <location>
        <begin position="1014"/>
        <end position="1026"/>
    </location>
</feature>
<keyword evidence="4" id="KW-0528">Neurotoxin</keyword>
<evidence type="ECO:0000256" key="5">
    <source>
        <dbReference type="ARBA" id="ARBA00023298"/>
    </source>
</evidence>
<feature type="compositionally biased region" description="Basic and acidic residues" evidence="7">
    <location>
        <begin position="1603"/>
        <end position="1621"/>
    </location>
</feature>
<name>A0A3S3PXD1_9ACAR</name>
<evidence type="ECO:0000256" key="4">
    <source>
        <dbReference type="ARBA" id="ARBA00023028"/>
    </source>
</evidence>
<dbReference type="Gene3D" id="1.25.40.20">
    <property type="entry name" value="Ankyrin repeat-containing domain"/>
    <property type="match status" value="7"/>
</dbReference>
<dbReference type="GO" id="GO:0006887">
    <property type="term" value="P:exocytosis"/>
    <property type="evidence" value="ECO:0007669"/>
    <property type="project" value="UniProtKB-KW"/>
</dbReference>
<keyword evidence="5" id="KW-0472">Membrane</keyword>
<evidence type="ECO:0000256" key="1">
    <source>
        <dbReference type="ARBA" id="ARBA00004175"/>
    </source>
</evidence>
<keyword evidence="3" id="KW-1052">Target cell membrane</keyword>
<feature type="compositionally biased region" description="Basic and acidic residues" evidence="7">
    <location>
        <begin position="1940"/>
        <end position="1957"/>
    </location>
</feature>
<sequence>MSTSLQRQSSDLTSKHNPSLDNNDQQQQSDSLHYSSSCANKSRKRRKYFIFSTPCLPPIQPQGYNLSQNLAMATMSEDPIMFWLKKGEVDKLEQAVLDGYGGYLSGKTSRIPQVNRFLKQVPNFTAKIEEIHRAVTLGKLRNVQHLIDRKKLAFCRDQMGATPLHKAVIYGQRDIIKYLLEKFGSVIHSRDHRGRTALHYAAVVPDGGELYRMLVDAGADEKATDMFGKKPEDYLNNQEGISVQVLRENAVVTKPIEQRRSRRSVSKSVDSQNLSNTQSIRSLVHRSNIKELIKQGNLSAIEEVVIQGFGDRLIGEHSSAPLVQEFLDRVPALIEQITEIHKVAMKGNVIEFKTLLDRKGMVLARDQIGATPLHKAVLYGHHELTEYIANNFPSALDARDHEGRTALHYAAVLQDDRLLYNILVKAGASPLLPDYKGKSAEFYLRFPDQFNIQQLMKRSQRLNANYAINTANRVKSKSPHRVAERGWSPNSRRSDPNLSGGPRSDAGFSDDQEGGDVDDGSSIGSNGSATNNLFNRPNMRSRPANILPPSSTLKRYEVTSANLKKWIEEQDLESLEGAILEGHGEKVRNKVEVIETKTDTVQNYLEETFPKIMNKIRTIHAAVSCGDVNGLQSYLDKNDYALAKDHLGMAPLHKAVILGHIDVVEFILEKFPETINARDREGRTALHYAAATTNRNGAKIYKILLRAGADPRVRDNNNKTAEYYRVHLLPLPSELSKLAANSKRKTNINGVGLSPLSKRRQFLLPSVQEKITNALHDGDANQLQELVLEGYGDAIIGRSSWGEEARKFLKNLPHFMDNIKTLQASVVNGDLSNCERILQIDSCYLRAKDENGLLPIHSAVYRNQSEIVEYIINKFPNMLNVKDHYGRTPLHIAAQCKYIDLYKKLLELGADPMILDMKGRTADHYLKGQSITDINQKQIILGPTKYDKIENIASTTQKEEEKKETNESEEIKEDQITADSKSVEGIVQTTEEKDKTETQTEENVEITNENEVNIENKDEHVKKEDSVPEIESEEVQEQIKDVQTMSEKVEDRSEPVQIEENKEKTEDASGEPVEKIEQSFAEVKDKPEPIITELETEDENRDKSEEAKESENNEVVMVEKSDDKLSEEIDEKQEEIINGESLEKEEKTKLDDIQEMSVENEGEKSEETVKEELNKEAKNELEKMVKTEAIENEQKKEKKQTGKSVGRKTTVNKQTLPPNAGEKKPPRKGSVPTLPQNKSVNLRQRRDSKGLSESDEEIVQAKKLSASKKQNGAQAKRNQLARRNTTNLDSSKVIASIAADKVSRKLSLDKSSDVKSTTNEILQTTEEIDNTVKEETASENKADKVTLLEETESKINESDNQTEIETTEKELTTTDEAKARDESKEYEQETIKDETEKNENMDDTQKSVEKNDENASNNVSLERGEEVESKDIEENENVVEKTSEEETERNVAKKETFDIEKNEETEAVIDDKKESDEKTGDNEEGEQIHESVIEDKSNEAITEKIEEIVDAENQQQSIQDESEHLSKETEEENQDQELEKEIENVLSQEESGEQTTQRSSSETADEKQQGEENNDNEKKEEVEEEKNEESGDKKEENDGDQNESEKTDIKEKVKEDVKENELSNENETGAFDDSKEETKSGIKRQLNQSASDGRHSEYSGTPVSTDDRLSELIDNWLKDGDLLRLEHVVIAGQGERLLGKRSSNKQVQEFLELVPAYMAKIRHVHETVVRGNFNEVRQVLTRKRFALSRDHFGASPLHLAVLHGHMDVLVYIITQFPETIDGPDNEGRTALHYAAVIGDEDSQYYEILKKAGASEQIVDKLGHTPLYYLQHPGVLTIRDLLENYKQHPGSAQKEPETVDVWKRPPTADIESRLTPDSSESPEHRGDSADSRSTVQRHQREVSADVHVDAEDNDEAKVEQSIEDDKGAKEEIDSMSTQFEEALKEEKERLQESVDKVMESVPSDGPESLKDSATNSQGSDSSESVHNLCQVKNEKGQTILHLAASRPQKKAVLFKMLAQAEYLIPERDSKYRTIRDVAIDKQLKQNVLIIDEYVLDAFVKCNIGFVQRLSHEGYDLHNVVDADGNDVTSVLRRKKINSMINLLQDISYFQKSKNELHTFIKNDYTQGVVELIESDPSLITAKNRRSRSALHIAVLFSNIDIISCLVKTNPSSVNVQDNLGRTPLHYAMANNKVEEIGKILIEAGANRLVRDVPYIPTNDDILQCALICERLEENSDEAKFLYCTSDLINRQKSFIPSNKLISQCALYCEKPQTSAALHPNLVDFVDCVTSCLRRRSSHDKDRRFFPRPINAVYGNILKFGQTQINQMSPPSLSKAFDCMHYCEEHVERVKSTLASKTLMKECIAGCLLARKPELKESFALVMLPHVVSRFLKPNYKNSDFY</sequence>
<feature type="region of interest" description="Disordered" evidence="7">
    <location>
        <begin position="1326"/>
        <end position="1665"/>
    </location>
</feature>
<feature type="repeat" description="ANK" evidence="6">
    <location>
        <begin position="2178"/>
        <end position="2211"/>
    </location>
</feature>
<dbReference type="PROSITE" id="PS50088">
    <property type="entry name" value="ANK_REPEAT"/>
    <property type="match status" value="9"/>
</dbReference>
<dbReference type="InterPro" id="IPR036770">
    <property type="entry name" value="Ankyrin_rpt-contain_sf"/>
</dbReference>
<dbReference type="SMART" id="SM00248">
    <property type="entry name" value="ANK"/>
    <property type="match status" value="14"/>
</dbReference>
<feature type="compositionally biased region" description="Acidic residues" evidence="7">
    <location>
        <begin position="1027"/>
        <end position="1036"/>
    </location>
</feature>
<keyword evidence="5" id="KW-1053">Target membrane</keyword>
<protein>
    <submittedName>
        <fullName evidence="8">Tankyrase-1-like protein</fullName>
    </submittedName>
</protein>
<feature type="compositionally biased region" description="Low complexity" evidence="7">
    <location>
        <begin position="19"/>
        <end position="32"/>
    </location>
</feature>
<feature type="repeat" description="ANK" evidence="6">
    <location>
        <begin position="1752"/>
        <end position="1785"/>
    </location>
</feature>
<feature type="region of interest" description="Disordered" evidence="7">
    <location>
        <begin position="1847"/>
        <end position="1985"/>
    </location>
</feature>
<accession>A0A3S3PXD1</accession>
<feature type="repeat" description="ANK" evidence="6">
    <location>
        <begin position="647"/>
        <end position="670"/>
    </location>
</feature>
<dbReference type="PROSITE" id="PS50297">
    <property type="entry name" value="ANK_REP_REGION"/>
    <property type="match status" value="9"/>
</dbReference>
<feature type="compositionally biased region" description="Polar residues" evidence="7">
    <location>
        <begin position="1267"/>
        <end position="1288"/>
    </location>
</feature>
<feature type="repeat" description="ANK" evidence="6">
    <location>
        <begin position="681"/>
        <end position="716"/>
    </location>
</feature>
<dbReference type="OrthoDB" id="432281at2759"/>
<feature type="compositionally biased region" description="Basic and acidic residues" evidence="7">
    <location>
        <begin position="1422"/>
        <end position="1507"/>
    </location>
</feature>
<feature type="compositionally biased region" description="Basic and acidic residues" evidence="7">
    <location>
        <begin position="1366"/>
        <end position="1413"/>
    </location>
</feature>
<feature type="compositionally biased region" description="Basic and acidic residues" evidence="7">
    <location>
        <begin position="1330"/>
        <end position="1357"/>
    </location>
</feature>
<feature type="compositionally biased region" description="Basic and acidic residues" evidence="7">
    <location>
        <begin position="1100"/>
        <end position="1127"/>
    </location>
</feature>
<evidence type="ECO:0000313" key="9">
    <source>
        <dbReference type="Proteomes" id="UP000285301"/>
    </source>
</evidence>
<organism evidence="8 9">
    <name type="scientific">Dinothrombium tinctorium</name>
    <dbReference type="NCBI Taxonomy" id="1965070"/>
    <lineage>
        <taxon>Eukaryota</taxon>
        <taxon>Metazoa</taxon>
        <taxon>Ecdysozoa</taxon>
        <taxon>Arthropoda</taxon>
        <taxon>Chelicerata</taxon>
        <taxon>Arachnida</taxon>
        <taxon>Acari</taxon>
        <taxon>Acariformes</taxon>
        <taxon>Trombidiformes</taxon>
        <taxon>Prostigmata</taxon>
        <taxon>Anystina</taxon>
        <taxon>Parasitengona</taxon>
        <taxon>Trombidioidea</taxon>
        <taxon>Trombidiidae</taxon>
        <taxon>Dinothrombium</taxon>
    </lineage>
</organism>
<gene>
    <name evidence="8" type="ORF">B4U79_03083</name>
</gene>
<keyword evidence="9" id="KW-1185">Reference proteome</keyword>
<feature type="compositionally biased region" description="Basic and acidic residues" evidence="7">
    <location>
        <begin position="957"/>
        <end position="966"/>
    </location>
</feature>
<evidence type="ECO:0000256" key="2">
    <source>
        <dbReference type="ARBA" id="ARBA00022483"/>
    </source>
</evidence>
<feature type="region of interest" description="Disordered" evidence="7">
    <location>
        <begin position="1"/>
        <end position="38"/>
    </location>
</feature>
<comment type="subcellular location">
    <subcellularLocation>
        <location evidence="1">Target cell membrane</location>
    </subcellularLocation>
</comment>
<dbReference type="GO" id="GO:0044231">
    <property type="term" value="C:host cell presynaptic membrane"/>
    <property type="evidence" value="ECO:0007669"/>
    <property type="project" value="UniProtKB-KW"/>
</dbReference>
<keyword evidence="6" id="KW-0040">ANK repeat</keyword>
<feature type="compositionally biased region" description="Basic and acidic residues" evidence="7">
    <location>
        <begin position="1880"/>
        <end position="1889"/>
    </location>
</feature>
<feature type="region of interest" description="Disordered" evidence="7">
    <location>
        <begin position="471"/>
        <end position="549"/>
    </location>
</feature>
<feature type="compositionally biased region" description="Polar residues" evidence="7">
    <location>
        <begin position="1233"/>
        <end position="1242"/>
    </location>
</feature>
<dbReference type="SUPFAM" id="SSF48403">
    <property type="entry name" value="Ankyrin repeat"/>
    <property type="match status" value="3"/>
</dbReference>
<feature type="compositionally biased region" description="Basic and acidic residues" evidence="7">
    <location>
        <begin position="1047"/>
        <end position="1088"/>
    </location>
</feature>
<dbReference type="InterPro" id="IPR002110">
    <property type="entry name" value="Ankyrin_rpt"/>
</dbReference>
<dbReference type="STRING" id="1965070.A0A3S3PXD1"/>
<feature type="compositionally biased region" description="Polar residues" evidence="7">
    <location>
        <begin position="1970"/>
        <end position="1985"/>
    </location>
</feature>
<feature type="region of interest" description="Disordered" evidence="7">
    <location>
        <begin position="956"/>
        <end position="1288"/>
    </location>
</feature>
<feature type="compositionally biased region" description="Polar residues" evidence="7">
    <location>
        <begin position="1545"/>
        <end position="1562"/>
    </location>
</feature>
<feature type="repeat" description="ANK" evidence="6">
    <location>
        <begin position="159"/>
        <end position="182"/>
    </location>
</feature>
<feature type="compositionally biased region" description="Basic and acidic residues" evidence="7">
    <location>
        <begin position="1141"/>
        <end position="1152"/>
    </location>
</feature>
<evidence type="ECO:0000313" key="8">
    <source>
        <dbReference type="EMBL" id="RWS09893.1"/>
    </source>
</evidence>
<keyword evidence="4" id="KW-0638">Presynaptic neurotoxin</keyword>
<proteinExistence type="predicted"/>
<dbReference type="EMBL" id="NCKU01002301">
    <property type="protein sequence ID" value="RWS09893.1"/>
    <property type="molecule type" value="Genomic_DNA"/>
</dbReference>
<dbReference type="GO" id="GO:0044218">
    <property type="term" value="C:other organism cell membrane"/>
    <property type="evidence" value="ECO:0007669"/>
    <property type="project" value="UniProtKB-KW"/>
</dbReference>
<feature type="compositionally biased region" description="Basic and acidic residues" evidence="7">
    <location>
        <begin position="1161"/>
        <end position="1200"/>
    </location>
</feature>
<keyword evidence="4" id="KW-0800">Toxin</keyword>
<feature type="compositionally biased region" description="Polar residues" evidence="7">
    <location>
        <begin position="1207"/>
        <end position="1217"/>
    </location>
</feature>
<dbReference type="PANTHER" id="PTHR24172">
    <property type="entry name" value="ANK_REP_REGION DOMAIN-CONTAINING PROTEIN"/>
    <property type="match status" value="1"/>
</dbReference>
<evidence type="ECO:0000256" key="6">
    <source>
        <dbReference type="PROSITE-ProRule" id="PRU00023"/>
    </source>
</evidence>
<evidence type="ECO:0000256" key="3">
    <source>
        <dbReference type="ARBA" id="ARBA00022537"/>
    </source>
</evidence>
<feature type="compositionally biased region" description="Polar residues" evidence="7">
    <location>
        <begin position="1"/>
        <end position="17"/>
    </location>
</feature>
<dbReference type="Proteomes" id="UP000285301">
    <property type="component" value="Unassembled WGS sequence"/>
</dbReference>
<feature type="compositionally biased region" description="Basic and acidic residues" evidence="7">
    <location>
        <begin position="1853"/>
        <end position="1862"/>
    </location>
</feature>
<keyword evidence="2" id="KW-0268">Exocytosis</keyword>
<feature type="compositionally biased region" description="Basic and acidic residues" evidence="7">
    <location>
        <begin position="1564"/>
        <end position="1581"/>
    </location>
</feature>
<dbReference type="PANTHER" id="PTHR24172:SF4">
    <property type="entry name" value="ANK_REP_REGION DOMAIN-CONTAINING PROTEIN"/>
    <property type="match status" value="1"/>
</dbReference>
<feature type="repeat" description="ANK" evidence="6">
    <location>
        <begin position="402"/>
        <end position="435"/>
    </location>
</feature>
<dbReference type="Pfam" id="PF12796">
    <property type="entry name" value="Ank_2"/>
    <property type="match status" value="6"/>
</dbReference>
<feature type="compositionally biased region" description="Basic and acidic residues" evidence="7">
    <location>
        <begin position="1897"/>
        <end position="1931"/>
    </location>
</feature>
<feature type="compositionally biased region" description="Acidic residues" evidence="7">
    <location>
        <begin position="508"/>
        <end position="519"/>
    </location>
</feature>